<comment type="pathway">
    <text evidence="1">Mycotoxin biosynthesis.</text>
</comment>
<evidence type="ECO:0000313" key="7">
    <source>
        <dbReference type="Proteomes" id="UP000325395"/>
    </source>
</evidence>
<evidence type="ECO:0008006" key="8">
    <source>
        <dbReference type="Google" id="ProtNLM"/>
    </source>
</evidence>
<dbReference type="PANTHER" id="PTHR33365:SF11">
    <property type="entry name" value="TAT PATHWAY SIGNAL SEQUENCE"/>
    <property type="match status" value="1"/>
</dbReference>
<evidence type="ECO:0000313" key="6">
    <source>
        <dbReference type="EMBL" id="KAE8418377.1"/>
    </source>
</evidence>
<evidence type="ECO:0000256" key="2">
    <source>
        <dbReference type="ARBA" id="ARBA00023002"/>
    </source>
</evidence>
<gene>
    <name evidence="6" type="ORF">BDV36DRAFT_295219</name>
</gene>
<organism evidence="6 7">
    <name type="scientific">Aspergillus pseudocaelatus</name>
    <dbReference type="NCBI Taxonomy" id="1825620"/>
    <lineage>
        <taxon>Eukaryota</taxon>
        <taxon>Fungi</taxon>
        <taxon>Dikarya</taxon>
        <taxon>Ascomycota</taxon>
        <taxon>Pezizomycotina</taxon>
        <taxon>Eurotiomycetes</taxon>
        <taxon>Eurotiomycetidae</taxon>
        <taxon>Eurotiales</taxon>
        <taxon>Aspergillaceae</taxon>
        <taxon>Aspergillus</taxon>
        <taxon>Aspergillus subgen. Circumdati</taxon>
    </lineage>
</organism>
<dbReference type="PANTHER" id="PTHR33365">
    <property type="entry name" value="YALI0B05434P"/>
    <property type="match status" value="1"/>
</dbReference>
<feature type="region of interest" description="Disordered" evidence="4">
    <location>
        <begin position="1"/>
        <end position="25"/>
    </location>
</feature>
<dbReference type="Proteomes" id="UP000325395">
    <property type="component" value="Unassembled WGS sequence"/>
</dbReference>
<dbReference type="Pfam" id="PF11807">
    <property type="entry name" value="UstYa"/>
    <property type="match status" value="1"/>
</dbReference>
<keyword evidence="5" id="KW-1133">Transmembrane helix</keyword>
<evidence type="ECO:0000256" key="3">
    <source>
        <dbReference type="ARBA" id="ARBA00035112"/>
    </source>
</evidence>
<evidence type="ECO:0000256" key="4">
    <source>
        <dbReference type="SAM" id="MobiDB-lite"/>
    </source>
</evidence>
<keyword evidence="2" id="KW-0560">Oxidoreductase</keyword>
<keyword evidence="7" id="KW-1185">Reference proteome</keyword>
<proteinExistence type="inferred from homology"/>
<comment type="similarity">
    <text evidence="3">Belongs to the ustYa family.</text>
</comment>
<evidence type="ECO:0000256" key="5">
    <source>
        <dbReference type="SAM" id="Phobius"/>
    </source>
</evidence>
<evidence type="ECO:0000256" key="1">
    <source>
        <dbReference type="ARBA" id="ARBA00004685"/>
    </source>
</evidence>
<accession>A0ABQ6WMP2</accession>
<reference evidence="6 7" key="1">
    <citation type="submission" date="2019-04" db="EMBL/GenBank/DDBJ databases">
        <authorList>
            <consortium name="DOE Joint Genome Institute"/>
            <person name="Mondo S."/>
            <person name="Kjaerbolling I."/>
            <person name="Vesth T."/>
            <person name="Frisvad J.C."/>
            <person name="Nybo J.L."/>
            <person name="Theobald S."/>
            <person name="Kildgaard S."/>
            <person name="Isbrandt T."/>
            <person name="Kuo A."/>
            <person name="Sato A."/>
            <person name="Lyhne E.K."/>
            <person name="Kogle M.E."/>
            <person name="Wiebenga A."/>
            <person name="Kun R.S."/>
            <person name="Lubbers R.J."/>
            <person name="Makela M.R."/>
            <person name="Barry K."/>
            <person name="Chovatia M."/>
            <person name="Clum A."/>
            <person name="Daum C."/>
            <person name="Haridas S."/>
            <person name="He G."/>
            <person name="LaButti K."/>
            <person name="Lipzen A."/>
            <person name="Riley R."/>
            <person name="Salamov A."/>
            <person name="Simmons B.A."/>
            <person name="Magnuson J.K."/>
            <person name="Henrissat B."/>
            <person name="Mortensen U.H."/>
            <person name="Larsen T.O."/>
            <person name="Devries R.P."/>
            <person name="Grigoriev I.V."/>
            <person name="Machida M."/>
            <person name="Baker S.E."/>
            <person name="Andersen M.R."/>
            <person name="Cantor M.N."/>
            <person name="Hua S.X."/>
        </authorList>
    </citation>
    <scope>NUCLEOTIDE SEQUENCE [LARGE SCALE GENOMIC DNA]</scope>
    <source>
        <strain evidence="6 7">CBS 117616</strain>
    </source>
</reference>
<protein>
    <recommendedName>
        <fullName evidence="8">Tat pathway signal sequence</fullName>
    </recommendedName>
</protein>
<feature type="transmembrane region" description="Helical" evidence="5">
    <location>
        <begin position="48"/>
        <end position="71"/>
    </location>
</feature>
<sequence>MAEHSSKGYKEVPVRNSEESTIAEEEKEALLENQSYSRQNWKQPPSRFVWCIIAVLLLLNIVLLGSFIHYFRQAHRTEREVPWLPPKTAATRKVFVFQTLYGEPLNPEAEKAWDELMPVGRGFVNINNDTALPDQPGLDQSLPQQRAMISVFHQLHCIYMTREGYYAAREGNLDQVNAAHLMHCWDYLRQAVMCNADTTLEWLPAPPNDRGSTGWGYEHTCRDFDAISRWAEENRFKTTHGIH</sequence>
<feature type="compositionally biased region" description="Basic and acidic residues" evidence="4">
    <location>
        <begin position="1"/>
        <end position="18"/>
    </location>
</feature>
<name>A0ABQ6WMP2_9EURO</name>
<dbReference type="InterPro" id="IPR021765">
    <property type="entry name" value="UstYa-like"/>
</dbReference>
<dbReference type="EMBL" id="ML735727">
    <property type="protein sequence ID" value="KAE8418377.1"/>
    <property type="molecule type" value="Genomic_DNA"/>
</dbReference>
<keyword evidence="5" id="KW-0472">Membrane</keyword>
<keyword evidence="5" id="KW-0812">Transmembrane</keyword>